<protein>
    <recommendedName>
        <fullName evidence="3">DUF3558 domain-containing protein</fullName>
    </recommendedName>
</protein>
<evidence type="ECO:0008006" key="3">
    <source>
        <dbReference type="Google" id="ProtNLM"/>
    </source>
</evidence>
<organism evidence="1 2">
    <name type="scientific">Amycolatopsis albispora</name>
    <dbReference type="NCBI Taxonomy" id="1804986"/>
    <lineage>
        <taxon>Bacteria</taxon>
        <taxon>Bacillati</taxon>
        <taxon>Actinomycetota</taxon>
        <taxon>Actinomycetes</taxon>
        <taxon>Pseudonocardiales</taxon>
        <taxon>Pseudonocardiaceae</taxon>
        <taxon>Amycolatopsis</taxon>
    </lineage>
</organism>
<keyword evidence="2" id="KW-1185">Reference proteome</keyword>
<proteinExistence type="predicted"/>
<dbReference type="EMBL" id="CP015163">
    <property type="protein sequence ID" value="AXB47888.1"/>
    <property type="molecule type" value="Genomic_DNA"/>
</dbReference>
<sequence length="198" mass="21198">MLIGIVAAVVVLLLAGAGVWVFVAMDDSGDAAPRVDASQDLPKAPGGCAVFDEHEVKPHIPGRMEFEVGSVNGSNQLVEQGQCNWNNSDTFTKDKVRPAFVIVTSYVYRATQTKSGVDAAKEHLQRRVKNGVEVNVKGAEEALLVAKEDTDFTADVTVRYRNVVYHVDYSNQTDGAPIKPTVTDLAATAIGKVVPNTG</sequence>
<dbReference type="AlphaFoldDB" id="A0A344LIL4"/>
<accession>A0A344LIL4</accession>
<dbReference type="KEGG" id="aab:A4R43_40075"/>
<name>A0A344LIL4_9PSEU</name>
<reference evidence="1 2" key="1">
    <citation type="submission" date="2016-04" db="EMBL/GenBank/DDBJ databases">
        <title>Complete genome sequence and analysis of deep-sea sediment isolate, Amycolatopsis sp. WP1.</title>
        <authorList>
            <person name="Wang H."/>
            <person name="Chen S."/>
            <person name="Wu Q."/>
        </authorList>
    </citation>
    <scope>NUCLEOTIDE SEQUENCE [LARGE SCALE GENOMIC DNA]</scope>
    <source>
        <strain evidence="1 2">WP1</strain>
    </source>
</reference>
<dbReference type="OrthoDB" id="4554673at2"/>
<gene>
    <name evidence="1" type="ORF">A4R43_40075</name>
</gene>
<evidence type="ECO:0000313" key="1">
    <source>
        <dbReference type="EMBL" id="AXB47888.1"/>
    </source>
</evidence>
<evidence type="ECO:0000313" key="2">
    <source>
        <dbReference type="Proteomes" id="UP000250434"/>
    </source>
</evidence>
<dbReference type="Proteomes" id="UP000250434">
    <property type="component" value="Chromosome"/>
</dbReference>